<comment type="caution">
    <text evidence="1">The sequence shown here is derived from an EMBL/GenBank/DDBJ whole genome shotgun (WGS) entry which is preliminary data.</text>
</comment>
<evidence type="ECO:0000313" key="1">
    <source>
        <dbReference type="EMBL" id="GCE15055.1"/>
    </source>
</evidence>
<reference evidence="2" key="1">
    <citation type="submission" date="2018-12" db="EMBL/GenBank/DDBJ databases">
        <title>Tengunoibacter tsumagoiensis gen. nov., sp. nov., Dictyobacter kobayashii sp. nov., D. alpinus sp. nov., and D. joshuensis sp. nov. and description of Dictyobacteraceae fam. nov. within the order Ktedonobacterales isolated from Tengu-no-mugimeshi.</title>
        <authorList>
            <person name="Wang C.M."/>
            <person name="Zheng Y."/>
            <person name="Sakai Y."/>
            <person name="Toyoda A."/>
            <person name="Minakuchi Y."/>
            <person name="Abe K."/>
            <person name="Yokota A."/>
            <person name="Yabe S."/>
        </authorList>
    </citation>
    <scope>NUCLEOTIDE SEQUENCE [LARGE SCALE GENOMIC DNA]</scope>
    <source>
        <strain evidence="2">Uno3</strain>
    </source>
</reference>
<dbReference type="Proteomes" id="UP000287352">
    <property type="component" value="Unassembled WGS sequence"/>
</dbReference>
<gene>
    <name evidence="1" type="ORF">KTT_49140</name>
</gene>
<protein>
    <submittedName>
        <fullName evidence="1">Uncharacterized protein</fullName>
    </submittedName>
</protein>
<dbReference type="EMBL" id="BIFR01000002">
    <property type="protein sequence ID" value="GCE15055.1"/>
    <property type="molecule type" value="Genomic_DNA"/>
</dbReference>
<name>A0A402A7R6_9CHLR</name>
<accession>A0A402A7R6</accession>
<sequence length="49" mass="5685">MICARGVRIPMQVIASDLEYELANTQRTAIKEEFDKEEETIKMLKVVRS</sequence>
<dbReference type="AlphaFoldDB" id="A0A402A7R6"/>
<evidence type="ECO:0000313" key="2">
    <source>
        <dbReference type="Proteomes" id="UP000287352"/>
    </source>
</evidence>
<proteinExistence type="predicted"/>
<organism evidence="1 2">
    <name type="scientific">Tengunoibacter tsumagoiensis</name>
    <dbReference type="NCBI Taxonomy" id="2014871"/>
    <lineage>
        <taxon>Bacteria</taxon>
        <taxon>Bacillati</taxon>
        <taxon>Chloroflexota</taxon>
        <taxon>Ktedonobacteria</taxon>
        <taxon>Ktedonobacterales</taxon>
        <taxon>Dictyobacteraceae</taxon>
        <taxon>Tengunoibacter</taxon>
    </lineage>
</organism>
<keyword evidence="2" id="KW-1185">Reference proteome</keyword>